<dbReference type="Proteomes" id="UP000076825">
    <property type="component" value="Chromosome 1"/>
</dbReference>
<dbReference type="Gene3D" id="1.10.260.40">
    <property type="entry name" value="lambda repressor-like DNA-binding domains"/>
    <property type="match status" value="1"/>
</dbReference>
<keyword evidence="1" id="KW-0238">DNA-binding</keyword>
<evidence type="ECO:0000313" key="4">
    <source>
        <dbReference type="Proteomes" id="UP000076825"/>
    </source>
</evidence>
<dbReference type="PATRIC" id="fig|123899.6.peg.996"/>
<dbReference type="eggNOG" id="COG1476">
    <property type="taxonomic scope" value="Bacteria"/>
</dbReference>
<dbReference type="EMBL" id="LT546645">
    <property type="protein sequence ID" value="SAI67961.1"/>
    <property type="molecule type" value="Genomic_DNA"/>
</dbReference>
<accession>A0A146APK4</accession>
<gene>
    <name evidence="3" type="ORF">SAMEA3906487_01017</name>
</gene>
<evidence type="ECO:0000313" key="3">
    <source>
        <dbReference type="EMBL" id="SAI67961.1"/>
    </source>
</evidence>
<organism evidence="3 4">
    <name type="scientific">Bordetella trematum</name>
    <dbReference type="NCBI Taxonomy" id="123899"/>
    <lineage>
        <taxon>Bacteria</taxon>
        <taxon>Pseudomonadati</taxon>
        <taxon>Pseudomonadota</taxon>
        <taxon>Betaproteobacteria</taxon>
        <taxon>Burkholderiales</taxon>
        <taxon>Alcaligenaceae</taxon>
        <taxon>Bordetella</taxon>
    </lineage>
</organism>
<evidence type="ECO:0000256" key="1">
    <source>
        <dbReference type="ARBA" id="ARBA00023125"/>
    </source>
</evidence>
<dbReference type="AlphaFoldDB" id="A0A146APK4"/>
<dbReference type="STRING" id="123899.SAMEA3906487_01017"/>
<dbReference type="InterPro" id="IPR010982">
    <property type="entry name" value="Lambda_DNA-bd_dom_sf"/>
</dbReference>
<feature type="domain" description="HTH cro/C1-type" evidence="2">
    <location>
        <begin position="5"/>
        <end position="59"/>
    </location>
</feature>
<proteinExistence type="predicted"/>
<dbReference type="CDD" id="cd00093">
    <property type="entry name" value="HTH_XRE"/>
    <property type="match status" value="1"/>
</dbReference>
<evidence type="ECO:0000259" key="2">
    <source>
        <dbReference type="PROSITE" id="PS50943"/>
    </source>
</evidence>
<name>A0A146APK4_9BORD</name>
<reference evidence="3 4" key="1">
    <citation type="submission" date="2016-04" db="EMBL/GenBank/DDBJ databases">
        <authorList>
            <consortium name="Pathogen Informatics"/>
        </authorList>
    </citation>
    <scope>NUCLEOTIDE SEQUENCE [LARGE SCALE GENOMIC DNA]</scope>
    <source>
        <strain evidence="3 4">H044680328</strain>
    </source>
</reference>
<dbReference type="RefSeq" id="WP_025515074.1">
    <property type="nucleotide sequence ID" value="NZ_CP016340.1"/>
</dbReference>
<dbReference type="PANTHER" id="PTHR46558:SF4">
    <property type="entry name" value="DNA-BIDING PHAGE PROTEIN"/>
    <property type="match status" value="1"/>
</dbReference>
<dbReference type="PANTHER" id="PTHR46558">
    <property type="entry name" value="TRACRIPTIONAL REGULATORY PROTEIN-RELATED-RELATED"/>
    <property type="match status" value="1"/>
</dbReference>
<dbReference type="OrthoDB" id="3034420at2"/>
<dbReference type="KEGG" id="btrm:SAMEA390648701017"/>
<dbReference type="InterPro" id="IPR001387">
    <property type="entry name" value="Cro/C1-type_HTH"/>
</dbReference>
<dbReference type="Pfam" id="PF01381">
    <property type="entry name" value="HTH_3"/>
    <property type="match status" value="1"/>
</dbReference>
<protein>
    <submittedName>
        <fullName evidence="3">Plasmid maintenance system antidote protein</fullName>
    </submittedName>
</protein>
<dbReference type="SMART" id="SM00530">
    <property type="entry name" value="HTH_XRE"/>
    <property type="match status" value="1"/>
</dbReference>
<dbReference type="SUPFAM" id="SSF47413">
    <property type="entry name" value="lambda repressor-like DNA-binding domains"/>
    <property type="match status" value="1"/>
</dbReference>
<dbReference type="GeneID" id="56587578"/>
<dbReference type="PROSITE" id="PS50943">
    <property type="entry name" value="HTH_CROC1"/>
    <property type="match status" value="1"/>
</dbReference>
<sequence>MKNRLRVLRAEANWTQADLAEYLGVSRQAVNALETGKHAPSLDLAFRISAVFQLAVEDVFENPYLSAGD</sequence>
<keyword evidence="4" id="KW-1185">Reference proteome</keyword>
<dbReference type="GO" id="GO:0003677">
    <property type="term" value="F:DNA binding"/>
    <property type="evidence" value="ECO:0007669"/>
    <property type="project" value="UniProtKB-KW"/>
</dbReference>